<dbReference type="InterPro" id="IPR034457">
    <property type="entry name" value="Organic_radical-activating"/>
</dbReference>
<dbReference type="NCBIfam" id="NF043069">
    <property type="entry name" value="T4HPD_activ_SAM"/>
    <property type="match status" value="1"/>
</dbReference>
<comment type="similarity">
    <text evidence="2">Belongs to the organic radical-activating enzymes family.</text>
</comment>
<gene>
    <name evidence="12" type="ORF">KVH43_07790</name>
</gene>
<feature type="domain" description="4Fe-4S ferredoxin-type" evidence="10">
    <location>
        <begin position="76"/>
        <end position="103"/>
    </location>
</feature>
<dbReference type="SFLD" id="SFLDG01066">
    <property type="entry name" value="organic_radical-activating_enz"/>
    <property type="match status" value="1"/>
</dbReference>
<dbReference type="EMBL" id="CP078093">
    <property type="protein sequence ID" value="QXM05297.1"/>
    <property type="molecule type" value="Genomic_DNA"/>
</dbReference>
<dbReference type="PANTHER" id="PTHR30352">
    <property type="entry name" value="PYRUVATE FORMATE-LYASE-ACTIVATING ENZYME"/>
    <property type="match status" value="1"/>
</dbReference>
<keyword evidence="5" id="KW-0479">Metal-binding</keyword>
<dbReference type="PIRSF" id="PIRSF000371">
    <property type="entry name" value="PFL_act_enz"/>
    <property type="match status" value="1"/>
</dbReference>
<feature type="domain" description="Radical SAM core" evidence="11">
    <location>
        <begin position="15"/>
        <end position="290"/>
    </location>
</feature>
<evidence type="ECO:0000256" key="4">
    <source>
        <dbReference type="ARBA" id="ARBA00022691"/>
    </source>
</evidence>
<evidence type="ECO:0000256" key="5">
    <source>
        <dbReference type="ARBA" id="ARBA00022723"/>
    </source>
</evidence>
<keyword evidence="4" id="KW-0949">S-adenosyl-L-methionine</keyword>
<dbReference type="Proteomes" id="UP000886818">
    <property type="component" value="Chromosome"/>
</dbReference>
<comment type="catalytic activity">
    <reaction evidence="9">
        <text>glycyl-[protein] + reduced [flavodoxin] + S-adenosyl-L-methionine = glycin-2-yl radical-[protein] + semiquinone [flavodoxin] + 5'-deoxyadenosine + L-methionine + H(+)</text>
        <dbReference type="Rhea" id="RHEA:61976"/>
        <dbReference type="Rhea" id="RHEA-COMP:10622"/>
        <dbReference type="Rhea" id="RHEA-COMP:14480"/>
        <dbReference type="Rhea" id="RHEA-COMP:15993"/>
        <dbReference type="Rhea" id="RHEA-COMP:15994"/>
        <dbReference type="ChEBI" id="CHEBI:15378"/>
        <dbReference type="ChEBI" id="CHEBI:17319"/>
        <dbReference type="ChEBI" id="CHEBI:29947"/>
        <dbReference type="ChEBI" id="CHEBI:32722"/>
        <dbReference type="ChEBI" id="CHEBI:57618"/>
        <dbReference type="ChEBI" id="CHEBI:57844"/>
        <dbReference type="ChEBI" id="CHEBI:59789"/>
        <dbReference type="ChEBI" id="CHEBI:140311"/>
    </reaction>
</comment>
<keyword evidence="3" id="KW-0004">4Fe-4S</keyword>
<dbReference type="InterPro" id="IPR040074">
    <property type="entry name" value="BssD/PflA/YjjW"/>
</dbReference>
<evidence type="ECO:0000256" key="9">
    <source>
        <dbReference type="ARBA" id="ARBA00047365"/>
    </source>
</evidence>
<keyword evidence="13" id="KW-1185">Reference proteome</keyword>
<dbReference type="Pfam" id="PF13353">
    <property type="entry name" value="Fer4_12"/>
    <property type="match status" value="1"/>
</dbReference>
<dbReference type="Pfam" id="PF04055">
    <property type="entry name" value="Radical_SAM"/>
    <property type="match status" value="1"/>
</dbReference>
<keyword evidence="7" id="KW-0408">Iron</keyword>
<dbReference type="SFLD" id="SFLDS00029">
    <property type="entry name" value="Radical_SAM"/>
    <property type="match status" value="1"/>
</dbReference>
<keyword evidence="6" id="KW-0560">Oxidoreductase</keyword>
<evidence type="ECO:0000256" key="8">
    <source>
        <dbReference type="ARBA" id="ARBA00023014"/>
    </source>
</evidence>
<organism evidence="12 13">
    <name type="scientific">Crassaminicella indica</name>
    <dbReference type="NCBI Taxonomy" id="2855394"/>
    <lineage>
        <taxon>Bacteria</taxon>
        <taxon>Bacillati</taxon>
        <taxon>Bacillota</taxon>
        <taxon>Clostridia</taxon>
        <taxon>Eubacteriales</taxon>
        <taxon>Clostridiaceae</taxon>
        <taxon>Crassaminicella</taxon>
    </lineage>
</organism>
<name>A0ABX8RA33_9CLOT</name>
<comment type="cofactor">
    <cofactor evidence="1">
        <name>[4Fe-4S] cluster</name>
        <dbReference type="ChEBI" id="CHEBI:49883"/>
    </cofactor>
</comment>
<dbReference type="PROSITE" id="PS51918">
    <property type="entry name" value="RADICAL_SAM"/>
    <property type="match status" value="1"/>
</dbReference>
<dbReference type="PROSITE" id="PS51379">
    <property type="entry name" value="4FE4S_FER_2"/>
    <property type="match status" value="2"/>
</dbReference>
<evidence type="ECO:0000256" key="6">
    <source>
        <dbReference type="ARBA" id="ARBA00023002"/>
    </source>
</evidence>
<evidence type="ECO:0000256" key="1">
    <source>
        <dbReference type="ARBA" id="ARBA00001966"/>
    </source>
</evidence>
<reference evidence="12" key="1">
    <citation type="submission" date="2021-07" db="EMBL/GenBank/DDBJ databases">
        <title>Complete genome sequence of Crassaminicella sp. 143-21, isolated from a deep-sea hydrothermal vent.</title>
        <authorList>
            <person name="Li X."/>
        </authorList>
    </citation>
    <scope>NUCLEOTIDE SEQUENCE</scope>
    <source>
        <strain evidence="12">143-21</strain>
    </source>
</reference>
<dbReference type="RefSeq" id="WP_218281997.1">
    <property type="nucleotide sequence ID" value="NZ_CP078093.1"/>
</dbReference>
<evidence type="ECO:0000259" key="11">
    <source>
        <dbReference type="PROSITE" id="PS51918"/>
    </source>
</evidence>
<evidence type="ECO:0000256" key="7">
    <source>
        <dbReference type="ARBA" id="ARBA00023004"/>
    </source>
</evidence>
<evidence type="ECO:0000256" key="2">
    <source>
        <dbReference type="ARBA" id="ARBA00009777"/>
    </source>
</evidence>
<protein>
    <submittedName>
        <fullName evidence="12">Glycyl-radical enzyme activating protein</fullName>
    </submittedName>
</protein>
<dbReference type="PROSITE" id="PS01087">
    <property type="entry name" value="RADICAL_ACTIVATING"/>
    <property type="match status" value="1"/>
</dbReference>
<evidence type="ECO:0000313" key="13">
    <source>
        <dbReference type="Proteomes" id="UP000886818"/>
    </source>
</evidence>
<evidence type="ECO:0000256" key="3">
    <source>
        <dbReference type="ARBA" id="ARBA00022485"/>
    </source>
</evidence>
<dbReference type="NCBIfam" id="TIGR02494">
    <property type="entry name" value="PFLE_PFLC"/>
    <property type="match status" value="1"/>
</dbReference>
<feature type="domain" description="4Fe-4S ferredoxin-type" evidence="10">
    <location>
        <begin position="46"/>
        <end position="75"/>
    </location>
</feature>
<proteinExistence type="inferred from homology"/>
<dbReference type="PANTHER" id="PTHR30352:SF4">
    <property type="entry name" value="PYRUVATE FORMATE-LYASE 2-ACTIVATING ENZYME"/>
    <property type="match status" value="1"/>
</dbReference>
<evidence type="ECO:0000259" key="10">
    <source>
        <dbReference type="PROSITE" id="PS51379"/>
    </source>
</evidence>
<evidence type="ECO:0000313" key="12">
    <source>
        <dbReference type="EMBL" id="QXM05297.1"/>
    </source>
</evidence>
<dbReference type="InterPro" id="IPR012839">
    <property type="entry name" value="Organic_radical_activase"/>
</dbReference>
<dbReference type="SFLD" id="SFLDG01118">
    <property type="entry name" value="activating_enzymes__group_2"/>
    <property type="match status" value="1"/>
</dbReference>
<dbReference type="InterPro" id="IPR007197">
    <property type="entry name" value="rSAM"/>
</dbReference>
<dbReference type="InterPro" id="IPR001989">
    <property type="entry name" value="Radical_activat_CS"/>
</dbReference>
<sequence>MNKGRIINIQRYCVHDGPGIRTTVFFKGCPLACWWCHNPESQRYEKEIMYNEEKCTLCKMCEKKCVVQCIRLKEHIFYDPNQCVFCENCIDFCINNARELVGKEYTLSELMQEIEKDQIFYDESGGGVTLSGGEVMSQIEFVEELVKSCHSKGISVAIDTCGYAPFESFEKIINYTDVFLYDLKIMDPKKHEQYTGKDNKIILNNLKCLSEKGASIYLRIPLIEGINTDDENIKEMIIFTKDLNIQRVHLLPFHEIGSDKYKRLNMDYKREYLKRPSDIVLNKIKSMFEKSNFKVKIGG</sequence>
<dbReference type="InterPro" id="IPR050014">
    <property type="entry name" value="T4HPD_activ_SAM"/>
</dbReference>
<keyword evidence="8" id="KW-0411">Iron-sulfur</keyword>
<dbReference type="InterPro" id="IPR017896">
    <property type="entry name" value="4Fe4S_Fe-S-bd"/>
</dbReference>
<accession>A0ABX8RA33</accession>